<feature type="compositionally biased region" description="Basic residues" evidence="1">
    <location>
        <begin position="161"/>
        <end position="179"/>
    </location>
</feature>
<accession>A0AAW0DBP4</accession>
<evidence type="ECO:0000313" key="2">
    <source>
        <dbReference type="EMBL" id="KAK7048786.1"/>
    </source>
</evidence>
<dbReference type="EMBL" id="JAWWNJ010000009">
    <property type="protein sequence ID" value="KAK7048786.1"/>
    <property type="molecule type" value="Genomic_DNA"/>
</dbReference>
<evidence type="ECO:0000256" key="1">
    <source>
        <dbReference type="SAM" id="MobiDB-lite"/>
    </source>
</evidence>
<dbReference type="AlphaFoldDB" id="A0AAW0DBP4"/>
<gene>
    <name evidence="2" type="ORF">R3P38DRAFT_2764696</name>
</gene>
<evidence type="ECO:0000313" key="3">
    <source>
        <dbReference type="Proteomes" id="UP001362999"/>
    </source>
</evidence>
<dbReference type="Proteomes" id="UP001362999">
    <property type="component" value="Unassembled WGS sequence"/>
</dbReference>
<proteinExistence type="predicted"/>
<name>A0AAW0DBP4_9AGAR</name>
<keyword evidence="3" id="KW-1185">Reference proteome</keyword>
<feature type="compositionally biased region" description="Polar residues" evidence="1">
    <location>
        <begin position="145"/>
        <end position="155"/>
    </location>
</feature>
<protein>
    <submittedName>
        <fullName evidence="2">Uncharacterized protein</fullName>
    </submittedName>
</protein>
<organism evidence="2 3">
    <name type="scientific">Favolaschia claudopus</name>
    <dbReference type="NCBI Taxonomy" id="2862362"/>
    <lineage>
        <taxon>Eukaryota</taxon>
        <taxon>Fungi</taxon>
        <taxon>Dikarya</taxon>
        <taxon>Basidiomycota</taxon>
        <taxon>Agaricomycotina</taxon>
        <taxon>Agaricomycetes</taxon>
        <taxon>Agaricomycetidae</taxon>
        <taxon>Agaricales</taxon>
        <taxon>Marasmiineae</taxon>
        <taxon>Mycenaceae</taxon>
        <taxon>Favolaschia</taxon>
    </lineage>
</organism>
<comment type="caution">
    <text evidence="2">The sequence shown here is derived from an EMBL/GenBank/DDBJ whole genome shotgun (WGS) entry which is preliminary data.</text>
</comment>
<reference evidence="2 3" key="1">
    <citation type="journal article" date="2024" name="J Genomics">
        <title>Draft genome sequencing and assembly of Favolaschia claudopus CIRM-BRFM 2984 isolated from oak limbs.</title>
        <authorList>
            <person name="Navarro D."/>
            <person name="Drula E."/>
            <person name="Chaduli D."/>
            <person name="Cazenave R."/>
            <person name="Ahrendt S."/>
            <person name="Wang J."/>
            <person name="Lipzen A."/>
            <person name="Daum C."/>
            <person name="Barry K."/>
            <person name="Grigoriev I.V."/>
            <person name="Favel A."/>
            <person name="Rosso M.N."/>
            <person name="Martin F."/>
        </authorList>
    </citation>
    <scope>NUCLEOTIDE SEQUENCE [LARGE SCALE GENOMIC DNA]</scope>
    <source>
        <strain evidence="2 3">CIRM-BRFM 2984</strain>
    </source>
</reference>
<sequence>MSDIVSGSYYNANELPCLSELEDIVCSECLSSSLKQLKLCAHFNAKNLSNRKRVTAVTAAFQGVALGSSLLKLASLSNQRDVPPSFQCWVNYSSCHSAVWSLLMFPWDSRVAQSTSSSAARSSAVAATAPSIQPSATASRRPVHPSTSHAATVSRETNKPAKSKAPRCPHGKAGKHHHTNSIPPATPASKLPKDRCPHGVYRKNTAQNATATVTQRKRAFSAVLTGL</sequence>
<feature type="region of interest" description="Disordered" evidence="1">
    <location>
        <begin position="125"/>
        <end position="199"/>
    </location>
</feature>